<name>A0A7J0H8I4_9ERIC</name>
<dbReference type="AlphaFoldDB" id="A0A7J0H8I4"/>
<gene>
    <name evidence="2" type="ORF">Acr_28g0001170</name>
</gene>
<evidence type="ECO:0000313" key="2">
    <source>
        <dbReference type="EMBL" id="GFZ19412.1"/>
    </source>
</evidence>
<evidence type="ECO:0000313" key="3">
    <source>
        <dbReference type="Proteomes" id="UP000585474"/>
    </source>
</evidence>
<evidence type="ECO:0000256" key="1">
    <source>
        <dbReference type="PROSITE-ProRule" id="PRU00235"/>
    </source>
</evidence>
<dbReference type="InterPro" id="IPR000408">
    <property type="entry name" value="Reg_chr_condens"/>
</dbReference>
<dbReference type="EMBL" id="BJWL01000028">
    <property type="protein sequence ID" value="GFZ19412.1"/>
    <property type="molecule type" value="Genomic_DNA"/>
</dbReference>
<dbReference type="OrthoDB" id="297375at2759"/>
<dbReference type="SUPFAM" id="SSF50985">
    <property type="entry name" value="RCC1/BLIP-II"/>
    <property type="match status" value="1"/>
</dbReference>
<feature type="repeat" description="RCC1" evidence="1">
    <location>
        <begin position="14"/>
        <end position="62"/>
    </location>
</feature>
<protein>
    <submittedName>
        <fullName evidence="2">Regulator of chromosome condensation (RCC1) family protein</fullName>
    </submittedName>
</protein>
<reference evidence="2 3" key="1">
    <citation type="submission" date="2019-07" db="EMBL/GenBank/DDBJ databases">
        <title>De Novo Assembly of kiwifruit Actinidia rufa.</title>
        <authorList>
            <person name="Sugita-Konishi S."/>
            <person name="Sato K."/>
            <person name="Mori E."/>
            <person name="Abe Y."/>
            <person name="Kisaki G."/>
            <person name="Hamano K."/>
            <person name="Suezawa K."/>
            <person name="Otani M."/>
            <person name="Fukuda T."/>
            <person name="Manabe T."/>
            <person name="Gomi K."/>
            <person name="Tabuchi M."/>
            <person name="Akimitsu K."/>
            <person name="Kataoka I."/>
        </authorList>
    </citation>
    <scope>NUCLEOTIDE SEQUENCE [LARGE SCALE GENOMIC DNA]</scope>
    <source>
        <strain evidence="3">cv. Fuchu</strain>
    </source>
</reference>
<dbReference type="Proteomes" id="UP000585474">
    <property type="component" value="Unassembled WGS sequence"/>
</dbReference>
<accession>A0A7J0H8I4</accession>
<keyword evidence="3" id="KW-1185">Reference proteome</keyword>
<sequence>MDSGGMHHFVGADKFLHKLGCAQSGVLGYLLDRTPKKVDILDGICVISVACGFAHSRVVVDRMNVGDQLDQKVGWKRRTDGCAKDNDMVNTLKNLNW</sequence>
<proteinExistence type="predicted"/>
<comment type="caution">
    <text evidence="2">The sequence shown here is derived from an EMBL/GenBank/DDBJ whole genome shotgun (WGS) entry which is preliminary data.</text>
</comment>
<organism evidence="2 3">
    <name type="scientific">Actinidia rufa</name>
    <dbReference type="NCBI Taxonomy" id="165716"/>
    <lineage>
        <taxon>Eukaryota</taxon>
        <taxon>Viridiplantae</taxon>
        <taxon>Streptophyta</taxon>
        <taxon>Embryophyta</taxon>
        <taxon>Tracheophyta</taxon>
        <taxon>Spermatophyta</taxon>
        <taxon>Magnoliopsida</taxon>
        <taxon>eudicotyledons</taxon>
        <taxon>Gunneridae</taxon>
        <taxon>Pentapetalae</taxon>
        <taxon>asterids</taxon>
        <taxon>Ericales</taxon>
        <taxon>Actinidiaceae</taxon>
        <taxon>Actinidia</taxon>
    </lineage>
</organism>
<dbReference type="InterPro" id="IPR009091">
    <property type="entry name" value="RCC1/BLIP-II"/>
</dbReference>
<dbReference type="PROSITE" id="PS50012">
    <property type="entry name" value="RCC1_3"/>
    <property type="match status" value="1"/>
</dbReference>